<evidence type="ECO:0000313" key="3">
    <source>
        <dbReference type="Proteomes" id="UP000285569"/>
    </source>
</evidence>
<evidence type="ECO:0008006" key="4">
    <source>
        <dbReference type="Google" id="ProtNLM"/>
    </source>
</evidence>
<sequence length="554" mass="64747">MGIDLFRIIPNYFWEPSQIVLLGCFLFLFILQEKSEWNRKYVVAGIGLVSVSLSLYCFGPNLQAKWWLIDDHEIFYFLKSRPNPNKIFDFFNILLNQTEVGQFGNNPRYRISYYSLRILETLLFKDNVFVWYFVWFCISIIFIFSIVYFLSKHFSLSVSILFALFAFSIRYWSDIFSRLGAGETYAVLGFALIIIGFSEYRFKSENPVWVYVLISFGVLICSGSKENFLPLFLIPLMQLVFEKRTRNSWTRFGISIFPILLTFFTILSLYIFFKKNSVDIYGNSTRLSDRLTILFGKLDTGFVNNLLILLLFLVILYIFEYQRTKKSPIPTAAVLPVFFLGMLLMNIVFYNGVWPTNSRYDFPGIILYQGAFFVLITLLLETLFRLCETENKNRKFYLNVVLIFFLCSVTSVKGITDLQRDARSNMKRTRAFTSFLNGLIEDKSDRVLIFYVHQAFDFEPVDAMTRFLDYYGDEKERMILVTEAKAESEFKNGLLNYLRTLAKDGSVERKVKPWNQNGLKDRTCILLIFPPASLEDAPAIKGCRELKKEIVPFQ</sequence>
<feature type="transmembrane region" description="Helical" evidence="1">
    <location>
        <begin position="129"/>
        <end position="150"/>
    </location>
</feature>
<feature type="transmembrane region" description="Helical" evidence="1">
    <location>
        <begin position="396"/>
        <end position="416"/>
    </location>
</feature>
<accession>A0ABX9LZX0</accession>
<feature type="transmembrane region" description="Helical" evidence="1">
    <location>
        <begin position="156"/>
        <end position="173"/>
    </location>
</feature>
<evidence type="ECO:0000256" key="1">
    <source>
        <dbReference type="SAM" id="Phobius"/>
    </source>
</evidence>
<feature type="transmembrane region" description="Helical" evidence="1">
    <location>
        <begin position="208"/>
        <end position="228"/>
    </location>
</feature>
<dbReference type="Proteomes" id="UP000285569">
    <property type="component" value="Unassembled WGS sequence"/>
</dbReference>
<reference evidence="2 3" key="2">
    <citation type="journal article" date="2020" name="Int. J. Syst. Evol. Microbiol.">
        <title>Leptospira yasudae sp. nov. and Leptospira stimsonii sp. nov., two new species of the pathogenic group isolated from environmental sources.</title>
        <authorList>
            <person name="Casanovas-Massana A."/>
            <person name="Hamond C."/>
            <person name="Santos L.A."/>
            <person name="de Oliveira D."/>
            <person name="Hacker K.P."/>
            <person name="Balassiano I."/>
            <person name="Costa F."/>
            <person name="Medeiros M.A."/>
            <person name="Reis M.G."/>
            <person name="Ko A.I."/>
            <person name="Wunder E.A."/>
        </authorList>
    </citation>
    <scope>NUCLEOTIDE SEQUENCE [LARGE SCALE GENOMIC DNA]</scope>
    <source>
        <strain evidence="2 3">B21</strain>
    </source>
</reference>
<feature type="transmembrane region" description="Helical" evidence="1">
    <location>
        <begin position="302"/>
        <end position="319"/>
    </location>
</feature>
<feature type="transmembrane region" description="Helical" evidence="1">
    <location>
        <begin position="12"/>
        <end position="30"/>
    </location>
</feature>
<feature type="transmembrane region" description="Helical" evidence="1">
    <location>
        <begin position="185"/>
        <end position="202"/>
    </location>
</feature>
<gene>
    <name evidence="2" type="ORF">DLM77_17560</name>
</gene>
<feature type="transmembrane region" description="Helical" evidence="1">
    <location>
        <begin position="42"/>
        <end position="59"/>
    </location>
</feature>
<protein>
    <recommendedName>
        <fullName evidence="4">Dolichyl-phosphate-mannose--protein mannosyltransferase</fullName>
    </recommendedName>
</protein>
<name>A0ABX9LZX0_9LEPT</name>
<feature type="transmembrane region" description="Helical" evidence="1">
    <location>
        <begin position="249"/>
        <end position="273"/>
    </location>
</feature>
<feature type="transmembrane region" description="Helical" evidence="1">
    <location>
        <begin position="331"/>
        <end position="353"/>
    </location>
</feature>
<reference evidence="3" key="1">
    <citation type="submission" date="2018-05" db="EMBL/GenBank/DDBJ databases">
        <title>Leptospira yasudae sp. nov. and Leptospira stimsonii sp. nov., two pathogenic species of the genus Leptospira isolated from environmental sources.</title>
        <authorList>
            <person name="Casanovas-Massana A."/>
            <person name="Hamond C."/>
            <person name="Santos L.A."/>
            <person name="Hacker K.P."/>
            <person name="Balassiano I."/>
            <person name="Medeiros M.A."/>
            <person name="Reis M.G."/>
            <person name="Ko A.I."/>
            <person name="Wunder E.A."/>
        </authorList>
    </citation>
    <scope>NUCLEOTIDE SEQUENCE [LARGE SCALE GENOMIC DNA]</scope>
    <source>
        <strain evidence="3">B21</strain>
    </source>
</reference>
<keyword evidence="1" id="KW-0472">Membrane</keyword>
<organism evidence="2 3">
    <name type="scientific">Leptospira yasudae</name>
    <dbReference type="NCBI Taxonomy" id="2202201"/>
    <lineage>
        <taxon>Bacteria</taxon>
        <taxon>Pseudomonadati</taxon>
        <taxon>Spirochaetota</taxon>
        <taxon>Spirochaetia</taxon>
        <taxon>Leptospirales</taxon>
        <taxon>Leptospiraceae</taxon>
        <taxon>Leptospira</taxon>
    </lineage>
</organism>
<proteinExistence type="predicted"/>
<evidence type="ECO:0000313" key="2">
    <source>
        <dbReference type="EMBL" id="RHX78242.1"/>
    </source>
</evidence>
<keyword evidence="3" id="KW-1185">Reference proteome</keyword>
<feature type="transmembrane region" description="Helical" evidence="1">
    <location>
        <begin position="365"/>
        <end position="384"/>
    </location>
</feature>
<keyword evidence="1" id="KW-1133">Transmembrane helix</keyword>
<comment type="caution">
    <text evidence="2">The sequence shown here is derived from an EMBL/GenBank/DDBJ whole genome shotgun (WGS) entry which is preliminary data.</text>
</comment>
<dbReference type="EMBL" id="QHCR01000008">
    <property type="protein sequence ID" value="RHX78242.1"/>
    <property type="molecule type" value="Genomic_DNA"/>
</dbReference>
<keyword evidence="1" id="KW-0812">Transmembrane</keyword>